<dbReference type="NCBIfam" id="TIGR00462">
    <property type="entry name" value="genX"/>
    <property type="match status" value="1"/>
</dbReference>
<keyword evidence="6" id="KW-1185">Reference proteome</keyword>
<dbReference type="InterPro" id="IPR004525">
    <property type="entry name" value="EpmA"/>
</dbReference>
<dbReference type="EMBL" id="BAABRT010000005">
    <property type="protein sequence ID" value="GAA5524371.1"/>
    <property type="molecule type" value="Genomic_DNA"/>
</dbReference>
<dbReference type="PROSITE" id="PS50862">
    <property type="entry name" value="AA_TRNA_LIGASE_II"/>
    <property type="match status" value="1"/>
</dbReference>
<dbReference type="GO" id="GO:0016874">
    <property type="term" value="F:ligase activity"/>
    <property type="evidence" value="ECO:0007669"/>
    <property type="project" value="UniProtKB-KW"/>
</dbReference>
<protein>
    <submittedName>
        <fullName evidence="5">Elongation factor P--(R)-beta-lysine ligase</fullName>
    </submittedName>
</protein>
<evidence type="ECO:0000313" key="5">
    <source>
        <dbReference type="EMBL" id="GAA5524371.1"/>
    </source>
</evidence>
<dbReference type="PANTHER" id="PTHR42918">
    <property type="entry name" value="LYSYL-TRNA SYNTHETASE"/>
    <property type="match status" value="1"/>
</dbReference>
<comment type="caution">
    <text evidence="5">The sequence shown here is derived from an EMBL/GenBank/DDBJ whole genome shotgun (WGS) entry which is preliminary data.</text>
</comment>
<dbReference type="GO" id="GO:0003746">
    <property type="term" value="F:translation elongation factor activity"/>
    <property type="evidence" value="ECO:0007669"/>
    <property type="project" value="UniProtKB-KW"/>
</dbReference>
<keyword evidence="5" id="KW-0648">Protein biosynthesis</keyword>
<evidence type="ECO:0000256" key="1">
    <source>
        <dbReference type="ARBA" id="ARBA00022598"/>
    </source>
</evidence>
<proteinExistence type="predicted"/>
<dbReference type="PRINTS" id="PR00982">
    <property type="entry name" value="TRNASYNTHLYS"/>
</dbReference>
<keyword evidence="5" id="KW-0251">Elongation factor</keyword>
<organism evidence="5 6">
    <name type="scientific">Microbulbifer aestuariivivens</name>
    <dbReference type="NCBI Taxonomy" id="1908308"/>
    <lineage>
        <taxon>Bacteria</taxon>
        <taxon>Pseudomonadati</taxon>
        <taxon>Pseudomonadota</taxon>
        <taxon>Gammaproteobacteria</taxon>
        <taxon>Cellvibrionales</taxon>
        <taxon>Microbulbiferaceae</taxon>
        <taxon>Microbulbifer</taxon>
    </lineage>
</organism>
<keyword evidence="1 5" id="KW-0436">Ligase</keyword>
<name>A0ABP9WMD7_9GAMM</name>
<feature type="domain" description="Aminoacyl-transfer RNA synthetases class-II family profile" evidence="4">
    <location>
        <begin position="20"/>
        <end position="315"/>
    </location>
</feature>
<dbReference type="Proteomes" id="UP001408594">
    <property type="component" value="Unassembled WGS sequence"/>
</dbReference>
<gene>
    <name evidence="5" type="primary">epmA</name>
    <name evidence="5" type="ORF">Maes01_00928</name>
</gene>
<dbReference type="Pfam" id="PF00152">
    <property type="entry name" value="tRNA-synt_2"/>
    <property type="match status" value="1"/>
</dbReference>
<accession>A0ABP9WMD7</accession>
<evidence type="ECO:0000313" key="6">
    <source>
        <dbReference type="Proteomes" id="UP001408594"/>
    </source>
</evidence>
<dbReference type="Gene3D" id="3.30.930.10">
    <property type="entry name" value="Bira Bifunctional Protein, Domain 2"/>
    <property type="match status" value="1"/>
</dbReference>
<dbReference type="InterPro" id="IPR004364">
    <property type="entry name" value="Aa-tRNA-synt_II"/>
</dbReference>
<dbReference type="SUPFAM" id="SSF55681">
    <property type="entry name" value="Class II aaRS and biotin synthetases"/>
    <property type="match status" value="1"/>
</dbReference>
<dbReference type="InterPro" id="IPR006195">
    <property type="entry name" value="aa-tRNA-synth_II"/>
</dbReference>
<dbReference type="InterPro" id="IPR018149">
    <property type="entry name" value="Lys-tRNA-synth_II_C"/>
</dbReference>
<evidence type="ECO:0000256" key="2">
    <source>
        <dbReference type="ARBA" id="ARBA00022741"/>
    </source>
</evidence>
<dbReference type="NCBIfam" id="NF006828">
    <property type="entry name" value="PRK09350.1"/>
    <property type="match status" value="1"/>
</dbReference>
<dbReference type="RefSeq" id="WP_345549292.1">
    <property type="nucleotide sequence ID" value="NZ_BAABRT010000005.1"/>
</dbReference>
<dbReference type="PANTHER" id="PTHR42918:SF6">
    <property type="entry name" value="ELONGATION FACTOR P--(R)-BETA-LYSINE LIGASE"/>
    <property type="match status" value="1"/>
</dbReference>
<evidence type="ECO:0000256" key="3">
    <source>
        <dbReference type="ARBA" id="ARBA00022840"/>
    </source>
</evidence>
<evidence type="ECO:0000259" key="4">
    <source>
        <dbReference type="PROSITE" id="PS50862"/>
    </source>
</evidence>
<sequence>MTSVISPWQPSASIRALHQRAALLAQIRRFFAERNVLEAEVPTLSRRATSDPHIDSITALCTGEPAYLATSPEFGLKRLLAAGFGDCYYLGKAFREGEAGGRHNPEFTMLEWYRVGWDDHRLMSEVGELLSLVLGIADIQLLSYRELFLQHLQLDPHTASDEALGDCTRQEVELSFAPASRDECLDLLMSHRLEPAMGPGITLLYDFPASQAALARVTEDASGTPVARRFEAYVAGLELANGYWELTDAEEQRRRFEADHRYRAAHKLHVYPFEERLVAALEAGLPECAGVAMGVDRLLMLAGGYRRIEEVIAFPIERA</sequence>
<keyword evidence="2" id="KW-0547">Nucleotide-binding</keyword>
<keyword evidence="3" id="KW-0067">ATP-binding</keyword>
<dbReference type="InterPro" id="IPR045864">
    <property type="entry name" value="aa-tRNA-synth_II/BPL/LPL"/>
</dbReference>
<reference evidence="5 6" key="1">
    <citation type="submission" date="2024-02" db="EMBL/GenBank/DDBJ databases">
        <title>Microbulbifer aestuariivivens NBRC 112533.</title>
        <authorList>
            <person name="Ichikawa N."/>
            <person name="Katano-Makiyama Y."/>
            <person name="Hidaka K."/>
        </authorList>
    </citation>
    <scope>NUCLEOTIDE SEQUENCE [LARGE SCALE GENOMIC DNA]</scope>
    <source>
        <strain evidence="5 6">NBRC 112533</strain>
    </source>
</reference>